<keyword evidence="9" id="KW-1185">Reference proteome</keyword>
<evidence type="ECO:0000313" key="9">
    <source>
        <dbReference type="Proteomes" id="UP000464912"/>
    </source>
</evidence>
<comment type="similarity">
    <text evidence="2 7">Belongs to the DMRL synthase family.</text>
</comment>
<dbReference type="Pfam" id="PF00885">
    <property type="entry name" value="DMRL_synthase"/>
    <property type="match status" value="1"/>
</dbReference>
<gene>
    <name evidence="7 8" type="primary">ribH</name>
    <name evidence="8" type="ORF">GP480_01605</name>
</gene>
<keyword evidence="4 7" id="KW-0686">Riboflavin biosynthesis</keyword>
<evidence type="ECO:0000256" key="7">
    <source>
        <dbReference type="HAMAP-Rule" id="MF_00178"/>
    </source>
</evidence>
<dbReference type="GO" id="GO:0009231">
    <property type="term" value="P:riboflavin biosynthetic process"/>
    <property type="evidence" value="ECO:0007669"/>
    <property type="project" value="UniProtKB-UniRule"/>
</dbReference>
<dbReference type="EC" id="2.5.1.78" evidence="3 7"/>
<evidence type="ECO:0000256" key="2">
    <source>
        <dbReference type="ARBA" id="ARBA00007424"/>
    </source>
</evidence>
<dbReference type="Gene3D" id="3.40.50.960">
    <property type="entry name" value="Lumazine/riboflavin synthase"/>
    <property type="match status" value="1"/>
</dbReference>
<comment type="pathway">
    <text evidence="1 7">Cofactor biosynthesis; riboflavin biosynthesis; riboflavin from 2-hydroxy-3-oxobutyl phosphate and 5-amino-6-(D-ribitylamino)uracil: step 1/2.</text>
</comment>
<dbReference type="SUPFAM" id="SSF52121">
    <property type="entry name" value="Lumazine synthase"/>
    <property type="match status" value="1"/>
</dbReference>
<reference evidence="8 9" key="1">
    <citation type="journal article" date="2020" name="MBio">
        <title>Erratum for Teymournejad et al., 'Isolation and Molecular Analysis of a Novel Neorickettsia Species That Causes Potomac Horse Fever'.</title>
        <authorList>
            <person name="Teymournejad O."/>
            <person name="Lin M."/>
            <person name="Bekebrede H."/>
            <person name="Kamr A."/>
            <person name="Toribio R.E."/>
            <person name="Arroyo L.G."/>
            <person name="Baird J.D."/>
            <person name="Rikihisa Y."/>
        </authorList>
    </citation>
    <scope>NUCLEOTIDE SEQUENCE [LARGE SCALE GENOMIC DNA]</scope>
    <source>
        <strain evidence="8 9">Fin17</strain>
    </source>
</reference>
<dbReference type="NCBIfam" id="TIGR00114">
    <property type="entry name" value="lumazine-synth"/>
    <property type="match status" value="1"/>
</dbReference>
<dbReference type="InterPro" id="IPR002180">
    <property type="entry name" value="LS/RS"/>
</dbReference>
<evidence type="ECO:0000256" key="1">
    <source>
        <dbReference type="ARBA" id="ARBA00004917"/>
    </source>
</evidence>
<dbReference type="HAMAP" id="MF_00178">
    <property type="entry name" value="Lumazine_synth"/>
    <property type="match status" value="1"/>
</dbReference>
<feature type="binding site" evidence="7">
    <location>
        <position position="113"/>
    </location>
    <ligand>
        <name>(2S)-2-hydroxy-3-oxobutyl phosphate</name>
        <dbReference type="ChEBI" id="CHEBI:58830"/>
    </ligand>
</feature>
<feature type="binding site" evidence="7">
    <location>
        <position position="99"/>
    </location>
    <ligand>
        <name>5-amino-6-(D-ribitylamino)uracil</name>
        <dbReference type="ChEBI" id="CHEBI:15934"/>
    </ligand>
</feature>
<dbReference type="EMBL" id="CP047224">
    <property type="protein sequence ID" value="QHD65150.1"/>
    <property type="molecule type" value="Genomic_DNA"/>
</dbReference>
<feature type="active site" description="Proton donor" evidence="7">
    <location>
        <position position="74"/>
    </location>
</feature>
<dbReference type="RefSeq" id="WP_160095273.1">
    <property type="nucleotide sequence ID" value="NZ_CP047224.1"/>
</dbReference>
<dbReference type="PANTHER" id="PTHR21058">
    <property type="entry name" value="6,7-DIMETHYL-8-RIBITYLLUMAZINE SYNTHASE DMRL SYNTHASE LUMAZINE SYNTHASE"/>
    <property type="match status" value="1"/>
</dbReference>
<evidence type="ECO:0000256" key="3">
    <source>
        <dbReference type="ARBA" id="ARBA00012664"/>
    </source>
</evidence>
<dbReference type="AlphaFoldDB" id="A0A6P1GA22"/>
<comment type="function">
    <text evidence="7">Catalyzes the formation of 6,7-dimethyl-8-ribityllumazine by condensation of 5-amino-6-(D-ribitylamino)uracil with 3,4-dihydroxy-2-butanone 4-phosphate. This is the penultimate step in the biosynthesis of riboflavin.</text>
</comment>
<dbReference type="Proteomes" id="UP000464912">
    <property type="component" value="Chromosome"/>
</dbReference>
<evidence type="ECO:0000256" key="5">
    <source>
        <dbReference type="ARBA" id="ARBA00022679"/>
    </source>
</evidence>
<dbReference type="CDD" id="cd09209">
    <property type="entry name" value="Lumazine_synthase-I"/>
    <property type="match status" value="1"/>
</dbReference>
<dbReference type="InterPro" id="IPR034964">
    <property type="entry name" value="LS"/>
</dbReference>
<proteinExistence type="inferred from homology"/>
<dbReference type="KEGG" id="nef:GP480_01605"/>
<dbReference type="InterPro" id="IPR036467">
    <property type="entry name" value="LS/RS_sf"/>
</dbReference>
<dbReference type="GO" id="GO:0009349">
    <property type="term" value="C:riboflavin synthase complex"/>
    <property type="evidence" value="ECO:0007669"/>
    <property type="project" value="UniProtKB-UniRule"/>
</dbReference>
<name>A0A6P1GA22_9RICK</name>
<reference evidence="8 9" key="2">
    <citation type="journal article" date="2020" name="MBio">
        <title>Isolation and Molecular Analysis of a Novel Neorickettsia Species That Causes Potomac Horse Fever.</title>
        <authorList>
            <person name="Teymournejad O."/>
            <person name="Lin M."/>
            <person name="Bekebrede H."/>
            <person name="Kamr A."/>
            <person name="Toribio R.E."/>
            <person name="Arroyo L.G."/>
            <person name="Baird J.D."/>
            <person name="Rikihisa Y."/>
        </authorList>
    </citation>
    <scope>NUCLEOTIDE SEQUENCE [LARGE SCALE GENOMIC DNA]</scope>
    <source>
        <strain evidence="8 9">Fin17</strain>
    </source>
</reference>
<evidence type="ECO:0000256" key="6">
    <source>
        <dbReference type="ARBA" id="ARBA00048785"/>
    </source>
</evidence>
<dbReference type="PANTHER" id="PTHR21058:SF0">
    <property type="entry name" value="6,7-DIMETHYL-8-RIBITYLLUMAZINE SYNTHASE"/>
    <property type="match status" value="1"/>
</dbReference>
<sequence length="149" mass="16330">MQKKILIICSKVNPDICKVLCQTAVKHLKQQEIACKSVYVPGAFELPTALNILHSKDFAGYVLLGCIVKSATPHFDYVSSTVCHGIMDVAIKNNLAIGFGVITANNMEQANERSVSYGTAAVNACMAMIKLKERSSTLLEEDFFEDKDL</sequence>
<protein>
    <recommendedName>
        <fullName evidence="3 7">6,7-dimethyl-8-ribityllumazine synthase</fullName>
        <shortName evidence="7">DMRL synthase</shortName>
        <shortName evidence="7">LS</shortName>
        <shortName evidence="7">Lumazine synthase</shortName>
        <ecNumber evidence="3 7">2.5.1.78</ecNumber>
    </recommendedName>
</protein>
<feature type="binding site" evidence="7">
    <location>
        <begin position="66"/>
        <end position="68"/>
    </location>
    <ligand>
        <name>5-amino-6-(D-ribitylamino)uracil</name>
        <dbReference type="ChEBI" id="CHEBI:15934"/>
    </ligand>
</feature>
<dbReference type="UniPathway" id="UPA00275">
    <property type="reaction ID" value="UER00404"/>
</dbReference>
<feature type="binding site" evidence="7">
    <location>
        <begin position="43"/>
        <end position="45"/>
    </location>
    <ligand>
        <name>5-amino-6-(D-ribitylamino)uracil</name>
        <dbReference type="ChEBI" id="CHEBI:15934"/>
    </ligand>
</feature>
<organism evidence="8 9">
    <name type="scientific">Neorickettsia findlayensis</name>
    <dbReference type="NCBI Taxonomy" id="2686014"/>
    <lineage>
        <taxon>Bacteria</taxon>
        <taxon>Pseudomonadati</taxon>
        <taxon>Pseudomonadota</taxon>
        <taxon>Alphaproteobacteria</taxon>
        <taxon>Rickettsiales</taxon>
        <taxon>Anaplasmataceae</taxon>
        <taxon>Neorickettsia</taxon>
    </lineage>
</organism>
<accession>A0A6P1GA22</accession>
<keyword evidence="5 7" id="KW-0808">Transferase</keyword>
<dbReference type="GO" id="GO:0005829">
    <property type="term" value="C:cytosol"/>
    <property type="evidence" value="ECO:0007669"/>
    <property type="project" value="TreeGrafter"/>
</dbReference>
<dbReference type="GO" id="GO:0000906">
    <property type="term" value="F:6,7-dimethyl-8-ribityllumazine synthase activity"/>
    <property type="evidence" value="ECO:0007669"/>
    <property type="project" value="UniProtKB-UniRule"/>
</dbReference>
<feature type="binding site" evidence="7">
    <location>
        <begin position="71"/>
        <end position="72"/>
    </location>
    <ligand>
        <name>(2S)-2-hydroxy-3-oxobutyl phosphate</name>
        <dbReference type="ChEBI" id="CHEBI:58830"/>
    </ligand>
</feature>
<evidence type="ECO:0000256" key="4">
    <source>
        <dbReference type="ARBA" id="ARBA00022619"/>
    </source>
</evidence>
<comment type="caution">
    <text evidence="7">Lacks conserved residue(s) required for the propagation of feature annotation.</text>
</comment>
<comment type="catalytic activity">
    <reaction evidence="6 7">
        <text>(2S)-2-hydroxy-3-oxobutyl phosphate + 5-amino-6-(D-ribitylamino)uracil = 6,7-dimethyl-8-(1-D-ribityl)lumazine + phosphate + 2 H2O + H(+)</text>
        <dbReference type="Rhea" id="RHEA:26152"/>
        <dbReference type="ChEBI" id="CHEBI:15377"/>
        <dbReference type="ChEBI" id="CHEBI:15378"/>
        <dbReference type="ChEBI" id="CHEBI:15934"/>
        <dbReference type="ChEBI" id="CHEBI:43474"/>
        <dbReference type="ChEBI" id="CHEBI:58201"/>
        <dbReference type="ChEBI" id="CHEBI:58830"/>
        <dbReference type="EC" id="2.5.1.78"/>
    </reaction>
</comment>
<evidence type="ECO:0000313" key="8">
    <source>
        <dbReference type="EMBL" id="QHD65150.1"/>
    </source>
</evidence>